<dbReference type="RefSeq" id="WP_091105081.1">
    <property type="nucleotide sequence ID" value="NZ_FOBF01000025.1"/>
</dbReference>
<dbReference type="Proteomes" id="UP000198953">
    <property type="component" value="Unassembled WGS sequence"/>
</dbReference>
<dbReference type="OrthoDB" id="3531489at2"/>
<evidence type="ECO:0000313" key="3">
    <source>
        <dbReference type="Proteomes" id="UP000198953"/>
    </source>
</evidence>
<feature type="signal peptide" evidence="1">
    <location>
        <begin position="1"/>
        <end position="35"/>
    </location>
</feature>
<evidence type="ECO:0000256" key="1">
    <source>
        <dbReference type="SAM" id="SignalP"/>
    </source>
</evidence>
<name>A0A1H8FW27_9ACTN</name>
<dbReference type="Gene3D" id="2.60.120.260">
    <property type="entry name" value="Galactose-binding domain-like"/>
    <property type="match status" value="1"/>
</dbReference>
<protein>
    <submittedName>
        <fullName evidence="2">Uncharacterized protein</fullName>
    </submittedName>
</protein>
<proteinExistence type="predicted"/>
<keyword evidence="3" id="KW-1185">Reference proteome</keyword>
<dbReference type="AlphaFoldDB" id="A0A1H8FW27"/>
<keyword evidence="1" id="KW-0732">Signal</keyword>
<sequence>MPKTPPRLLPTALSTALATASLLAAATLCPAPAVAAGARESVVTALDYNATGWRYLQVPPSGDAPRFYERGYDDSGWAVGQAGFGSPSGQCPWNRPATVKTGWAVNTELLARHWIHLPRDAQEVRIQGTVDNDAQVYMNGTLLQTVASGNCKAGAIDVVVPASALECCNLLAIRARDRGGWAYLNVKVTYVKP</sequence>
<evidence type="ECO:0000313" key="2">
    <source>
        <dbReference type="EMBL" id="SEN35745.1"/>
    </source>
</evidence>
<accession>A0A1H8FW27</accession>
<dbReference type="EMBL" id="FOBF01000025">
    <property type="protein sequence ID" value="SEN35745.1"/>
    <property type="molecule type" value="Genomic_DNA"/>
</dbReference>
<organism evidence="2 3">
    <name type="scientific">Nonomuraea pusilla</name>
    <dbReference type="NCBI Taxonomy" id="46177"/>
    <lineage>
        <taxon>Bacteria</taxon>
        <taxon>Bacillati</taxon>
        <taxon>Actinomycetota</taxon>
        <taxon>Actinomycetes</taxon>
        <taxon>Streptosporangiales</taxon>
        <taxon>Streptosporangiaceae</taxon>
        <taxon>Nonomuraea</taxon>
    </lineage>
</organism>
<gene>
    <name evidence="2" type="ORF">SAMN05660976_07373</name>
</gene>
<feature type="chain" id="PRO_5011766234" evidence="1">
    <location>
        <begin position="36"/>
        <end position="193"/>
    </location>
</feature>
<reference evidence="2 3" key="1">
    <citation type="submission" date="2016-10" db="EMBL/GenBank/DDBJ databases">
        <authorList>
            <person name="de Groot N.N."/>
        </authorList>
    </citation>
    <scope>NUCLEOTIDE SEQUENCE [LARGE SCALE GENOMIC DNA]</scope>
    <source>
        <strain evidence="2 3">DSM 43357</strain>
    </source>
</reference>